<accession>A0A2K3KEL3</accession>
<dbReference type="EMBL" id="ASHM01093733">
    <property type="protein sequence ID" value="PNX64726.1"/>
    <property type="molecule type" value="Genomic_DNA"/>
</dbReference>
<reference evidence="2 3" key="2">
    <citation type="journal article" date="2017" name="Front. Plant Sci.">
        <title>Gene Classification and Mining of Molecular Markers Useful in Red Clover (Trifolium pratense) Breeding.</title>
        <authorList>
            <person name="Istvanek J."/>
            <person name="Dluhosova J."/>
            <person name="Dluhos P."/>
            <person name="Patkova L."/>
            <person name="Nedelnik J."/>
            <person name="Repkova J."/>
        </authorList>
    </citation>
    <scope>NUCLEOTIDE SEQUENCE [LARGE SCALE GENOMIC DNA]</scope>
    <source>
        <strain evidence="3">cv. Tatra</strain>
        <tissue evidence="2">Young leaves</tissue>
    </source>
</reference>
<evidence type="ECO:0000256" key="1">
    <source>
        <dbReference type="SAM" id="MobiDB-lite"/>
    </source>
</evidence>
<organism evidence="2 3">
    <name type="scientific">Trifolium pratense</name>
    <name type="common">Red clover</name>
    <dbReference type="NCBI Taxonomy" id="57577"/>
    <lineage>
        <taxon>Eukaryota</taxon>
        <taxon>Viridiplantae</taxon>
        <taxon>Streptophyta</taxon>
        <taxon>Embryophyta</taxon>
        <taxon>Tracheophyta</taxon>
        <taxon>Spermatophyta</taxon>
        <taxon>Magnoliopsida</taxon>
        <taxon>eudicotyledons</taxon>
        <taxon>Gunneridae</taxon>
        <taxon>Pentapetalae</taxon>
        <taxon>rosids</taxon>
        <taxon>fabids</taxon>
        <taxon>Fabales</taxon>
        <taxon>Fabaceae</taxon>
        <taxon>Papilionoideae</taxon>
        <taxon>50 kb inversion clade</taxon>
        <taxon>NPAAA clade</taxon>
        <taxon>Hologalegina</taxon>
        <taxon>IRL clade</taxon>
        <taxon>Trifolieae</taxon>
        <taxon>Trifolium</taxon>
    </lineage>
</organism>
<name>A0A2K3KEL3_TRIPR</name>
<dbReference type="Proteomes" id="UP000236291">
    <property type="component" value="Unassembled WGS sequence"/>
</dbReference>
<reference evidence="2 3" key="1">
    <citation type="journal article" date="2014" name="Am. J. Bot.">
        <title>Genome assembly and annotation for red clover (Trifolium pratense; Fabaceae).</title>
        <authorList>
            <person name="Istvanek J."/>
            <person name="Jaros M."/>
            <person name="Krenek A."/>
            <person name="Repkova J."/>
        </authorList>
    </citation>
    <scope>NUCLEOTIDE SEQUENCE [LARGE SCALE GENOMIC DNA]</scope>
    <source>
        <strain evidence="3">cv. Tatra</strain>
        <tissue evidence="2">Young leaves</tissue>
    </source>
</reference>
<comment type="caution">
    <text evidence="2">The sequence shown here is derived from an EMBL/GenBank/DDBJ whole genome shotgun (WGS) entry which is preliminary data.</text>
</comment>
<protein>
    <submittedName>
        <fullName evidence="2">Uncharacterized protein</fullName>
    </submittedName>
</protein>
<evidence type="ECO:0000313" key="3">
    <source>
        <dbReference type="Proteomes" id="UP000236291"/>
    </source>
</evidence>
<evidence type="ECO:0000313" key="2">
    <source>
        <dbReference type="EMBL" id="PNX64726.1"/>
    </source>
</evidence>
<dbReference type="AlphaFoldDB" id="A0A2K3KEL3"/>
<feature type="region of interest" description="Disordered" evidence="1">
    <location>
        <begin position="1"/>
        <end position="36"/>
    </location>
</feature>
<sequence>MDMAEQELPFRPVSPKSRKKKDKQKEKSAGQPYNTRFGNPYTRIALKNFCFSHKQDINFSSLKHAAHRFKEWNLMAFGNVDHNVNFAIAEVTNIQTLIDENGITDDLQRRDFEAQLLLSKALVQQDSFWREKARVKKFSFGDCNTAYFHRRAQIRSATKSIALLRHEGGVIT</sequence>
<gene>
    <name evidence="2" type="ORF">L195_g054165</name>
</gene>
<proteinExistence type="predicted"/>